<comment type="caution">
    <text evidence="2">The sequence shown here is derived from an EMBL/GenBank/DDBJ whole genome shotgun (WGS) entry which is preliminary data.</text>
</comment>
<feature type="compositionally biased region" description="Low complexity" evidence="1">
    <location>
        <begin position="90"/>
        <end position="103"/>
    </location>
</feature>
<sequence length="103" mass="11002">MTDSVPPAAPLLVLVRDKESGWAHVARQPHDPRATPRFTGFLHTSTHDELITTMRTAGYSVFATYAIDPGTTNYWFAPTSSPPRPGVPGTAARRPATMAAAAA</sequence>
<evidence type="ECO:0000313" key="2">
    <source>
        <dbReference type="EMBL" id="OXM44271.1"/>
    </source>
</evidence>
<dbReference type="AlphaFoldDB" id="A0A229RCU7"/>
<reference evidence="2 3" key="1">
    <citation type="submission" date="2017-07" db="EMBL/GenBank/DDBJ databases">
        <title>Amycolatopsis thailandensis Genome sequencing and assembly.</title>
        <authorList>
            <person name="Kaur N."/>
            <person name="Mayilraj S."/>
        </authorList>
    </citation>
    <scope>NUCLEOTIDE SEQUENCE [LARGE SCALE GENOMIC DNA]</scope>
    <source>
        <strain evidence="2 3">JCM 16380</strain>
    </source>
</reference>
<organism evidence="2 3">
    <name type="scientific">Amycolatopsis thailandensis</name>
    <dbReference type="NCBI Taxonomy" id="589330"/>
    <lineage>
        <taxon>Bacteria</taxon>
        <taxon>Bacillati</taxon>
        <taxon>Actinomycetota</taxon>
        <taxon>Actinomycetes</taxon>
        <taxon>Pseudonocardiales</taxon>
        <taxon>Pseudonocardiaceae</taxon>
        <taxon>Amycolatopsis</taxon>
    </lineage>
</organism>
<accession>A0A229RCU7</accession>
<dbReference type="RefSeq" id="WP_093939223.1">
    <property type="nucleotide sequence ID" value="NZ_NMQT01000190.1"/>
</dbReference>
<gene>
    <name evidence="2" type="ORF">CFP71_40675</name>
</gene>
<evidence type="ECO:0000313" key="3">
    <source>
        <dbReference type="Proteomes" id="UP000215223"/>
    </source>
</evidence>
<dbReference type="EMBL" id="NMQT01000190">
    <property type="protein sequence ID" value="OXM44271.1"/>
    <property type="molecule type" value="Genomic_DNA"/>
</dbReference>
<evidence type="ECO:0000256" key="1">
    <source>
        <dbReference type="SAM" id="MobiDB-lite"/>
    </source>
</evidence>
<keyword evidence="3" id="KW-1185">Reference proteome</keyword>
<protein>
    <submittedName>
        <fullName evidence="2">Uncharacterized protein</fullName>
    </submittedName>
</protein>
<feature type="region of interest" description="Disordered" evidence="1">
    <location>
        <begin position="78"/>
        <end position="103"/>
    </location>
</feature>
<proteinExistence type="predicted"/>
<name>A0A229RCU7_9PSEU</name>
<dbReference type="OrthoDB" id="9861758at2"/>
<dbReference type="Proteomes" id="UP000215223">
    <property type="component" value="Unassembled WGS sequence"/>
</dbReference>